<dbReference type="GO" id="GO:0016787">
    <property type="term" value="F:hydrolase activity"/>
    <property type="evidence" value="ECO:0007669"/>
    <property type="project" value="InterPro"/>
</dbReference>
<organism evidence="3 4">
    <name type="scientific">Chryseobacterium piscium</name>
    <dbReference type="NCBI Taxonomy" id="333702"/>
    <lineage>
        <taxon>Bacteria</taxon>
        <taxon>Pseudomonadati</taxon>
        <taxon>Bacteroidota</taxon>
        <taxon>Flavobacteriia</taxon>
        <taxon>Flavobacteriales</taxon>
        <taxon>Weeksellaceae</taxon>
        <taxon>Chryseobacterium group</taxon>
        <taxon>Chryseobacterium</taxon>
    </lineage>
</organism>
<keyword evidence="1" id="KW-0175">Coiled coil</keyword>
<dbReference type="InterPro" id="IPR006935">
    <property type="entry name" value="Helicase/UvrB_N"/>
</dbReference>
<keyword evidence="4" id="KW-1185">Reference proteome</keyword>
<dbReference type="Gene3D" id="3.40.50.300">
    <property type="entry name" value="P-loop containing nucleotide triphosphate hydrolases"/>
    <property type="match status" value="1"/>
</dbReference>
<feature type="coiled-coil region" evidence="1">
    <location>
        <begin position="684"/>
        <end position="711"/>
    </location>
</feature>
<name>A0A3D9BT79_9FLAO</name>
<dbReference type="InterPro" id="IPR027417">
    <property type="entry name" value="P-loop_NTPase"/>
</dbReference>
<dbReference type="EMBL" id="QNVS01000004">
    <property type="protein sequence ID" value="REC56707.1"/>
    <property type="molecule type" value="Genomic_DNA"/>
</dbReference>
<comment type="caution">
    <text evidence="3">The sequence shown here is derived from an EMBL/GenBank/DDBJ whole genome shotgun (WGS) entry which is preliminary data.</text>
</comment>
<dbReference type="RefSeq" id="WP_115948933.1">
    <property type="nucleotide sequence ID" value="NZ_QNVS01000004.1"/>
</dbReference>
<dbReference type="SUPFAM" id="SSF52540">
    <property type="entry name" value="P-loop containing nucleoside triphosphate hydrolases"/>
    <property type="match status" value="1"/>
</dbReference>
<evidence type="ECO:0000313" key="4">
    <source>
        <dbReference type="Proteomes" id="UP000256512"/>
    </source>
</evidence>
<dbReference type="InterPro" id="IPR014001">
    <property type="entry name" value="Helicase_ATP-bd"/>
</dbReference>
<evidence type="ECO:0000259" key="2">
    <source>
        <dbReference type="PROSITE" id="PS51192"/>
    </source>
</evidence>
<sequence length="757" mass="87490">MNVNDHFNDFPIDYFKFEPLDFVETISFQNATAANSHFRNSLELIEDDILELNSDGYIKDSLAEKLNLSVKNTAVINCAVGQGKTTAILDLVAGYITHSDNSDTNVIIAVPLVSLISQYKKDLLDLGFVEEQIYCYENIRKEEQVDYLDSKIRIHLITVNTLLGNPGENAPLQSKAKNSYLQKLSKKFRLDNKKVIFIYDEIHEAIRNFSKIGEAHLYYFYEVISKNILLSATYNVQSIPVIKMLSKLTDGKIQILESEREIIREQSRLFLHFTNGYSSSHYYPITSLLQRLIREGKNIDVLCYSKLLCKKLLDPKIEPGNSLTEKFGTLRDCTSNLEDNQYRTDEDISVNRFNNEFCNIGTNFKSGVSINKDNHAFVIILPPKSKGSYFSSNGIFTEGINAIIQSIARQRTVGEIHIVLPHPILMDYNSLRDMSLEQKNAFMEAYNQISINPSAIRNRNRVSTSEVKYIPFSEHFNVIRDKYSELIRSLLLPYWNYNLDIPDIYDYVMENGEMILTLESFLGKNLSSFVTYSAFTNQFYNARLAGFYYSPELDDDEFTEFLRVAYEEYTENPNNANKNLSVKYNELKDKIIGSIPSSYNPNTVAKLKAKIYKHLTDKAEGLVIVPRTTAMKYLAVEYANFNDNCTPERRNFSERIKTFIDKVHNSKIASVNNEPAYFKNYEEVKIFENERNELLNLIQEIKEKNPALKLNGANFFRNIKLEDIAPKFYDYIIDSFYKTASYRPRDGETQKKYRRIV</sequence>
<proteinExistence type="predicted"/>
<gene>
    <name evidence="3" type="ORF">DRF62_02430</name>
</gene>
<dbReference type="GO" id="GO:0005524">
    <property type="term" value="F:ATP binding"/>
    <property type="evidence" value="ECO:0007669"/>
    <property type="project" value="InterPro"/>
</dbReference>
<accession>A0A3D9BT79</accession>
<dbReference type="AlphaFoldDB" id="A0A3D9BT79"/>
<reference evidence="3 4" key="1">
    <citation type="journal article" date="2006" name="Int. J. Syst. Evol. Microbiol.">
        <title>Chryseobacterium piscium sp. nov., isolated from fish of the South Atlantic Ocean off South Africa.</title>
        <authorList>
            <person name="de Beer H."/>
            <person name="Hugo C.J."/>
            <person name="Jooste P.J."/>
            <person name="Vancanneyt M."/>
            <person name="Coenye T."/>
            <person name="Vandamme P."/>
        </authorList>
    </citation>
    <scope>NUCLEOTIDE SEQUENCE [LARGE SCALE GENOMIC DNA]</scope>
    <source>
        <strain evidence="3 4">CCUG 51923</strain>
    </source>
</reference>
<evidence type="ECO:0000256" key="1">
    <source>
        <dbReference type="SAM" id="Coils"/>
    </source>
</evidence>
<dbReference type="Pfam" id="PF04851">
    <property type="entry name" value="ResIII"/>
    <property type="match status" value="1"/>
</dbReference>
<dbReference type="Proteomes" id="UP000256512">
    <property type="component" value="Unassembled WGS sequence"/>
</dbReference>
<feature type="domain" description="Helicase ATP-binding" evidence="2">
    <location>
        <begin position="65"/>
        <end position="252"/>
    </location>
</feature>
<protein>
    <recommendedName>
        <fullName evidence="2">Helicase ATP-binding domain-containing protein</fullName>
    </recommendedName>
</protein>
<evidence type="ECO:0000313" key="3">
    <source>
        <dbReference type="EMBL" id="REC56707.1"/>
    </source>
</evidence>
<dbReference type="GO" id="GO:0003677">
    <property type="term" value="F:DNA binding"/>
    <property type="evidence" value="ECO:0007669"/>
    <property type="project" value="InterPro"/>
</dbReference>
<dbReference type="PROSITE" id="PS51192">
    <property type="entry name" value="HELICASE_ATP_BIND_1"/>
    <property type="match status" value="1"/>
</dbReference>